<dbReference type="InterPro" id="IPR009057">
    <property type="entry name" value="Homeodomain-like_sf"/>
</dbReference>
<dbReference type="CDD" id="cd00167">
    <property type="entry name" value="SANT"/>
    <property type="match status" value="1"/>
</dbReference>
<protein>
    <recommendedName>
        <fullName evidence="5">SANT domain-containing protein</fullName>
    </recommendedName>
</protein>
<evidence type="ECO:0000256" key="1">
    <source>
        <dbReference type="ARBA" id="ARBA00023015"/>
    </source>
</evidence>
<comment type="caution">
    <text evidence="6">The sequence shown here is derived from an EMBL/GenBank/DDBJ whole genome shotgun (WGS) entry which is preliminary data.</text>
</comment>
<proteinExistence type="predicted"/>
<evidence type="ECO:0000256" key="2">
    <source>
        <dbReference type="ARBA" id="ARBA00023125"/>
    </source>
</evidence>
<gene>
    <name evidence="6" type="ORF">TrLO_g9190</name>
</gene>
<sequence length="391" mass="43958">MPPPPQSPPPPFIPAIANNPHAIATTEVSSTSFEPFVPTLKYNDGRWSEEETRLFEEGLRLYPRNNKKISALVGTRSVTQVMAKKEYRGKKARKAQEKAQETAAAAATNTIVQPTLQPAFQPFQIRQGEECPGCIPGSGKIKGHRGMHKRQGGRYNMPSQTSYAPPHPPIYVPLPQSMAYAPPQTPTFAAYNSFNQSQSYYVPPPNPPQISRLTANEDEFGRRLAETMNYEMTDEVDDDDDWVQVDVDEDVDVYHERDRAYLRHCLRNASFWNVPPKDPFEIPALPRWRILASAKSTGISFSYVLDLPTQLSYLLSVDSFAIPSVTTTALTAALEMEHIIDDARSVKATEPTIVQFKDLANSSATTGWEDDEKERFNFESYVSREMRLGKI</sequence>
<keyword evidence="3" id="KW-0804">Transcription</keyword>
<dbReference type="SMART" id="SM00717">
    <property type="entry name" value="SANT"/>
    <property type="match status" value="1"/>
</dbReference>
<dbReference type="EMBL" id="BRXW01000187">
    <property type="protein sequence ID" value="GMI13145.1"/>
    <property type="molecule type" value="Genomic_DNA"/>
</dbReference>
<dbReference type="SUPFAM" id="SSF46689">
    <property type="entry name" value="Homeodomain-like"/>
    <property type="match status" value="1"/>
</dbReference>
<dbReference type="AlphaFoldDB" id="A0A9W7KVT3"/>
<keyword evidence="1" id="KW-0805">Transcription regulation</keyword>
<name>A0A9W7KVT3_9STRA</name>
<evidence type="ECO:0000313" key="7">
    <source>
        <dbReference type="Proteomes" id="UP001165122"/>
    </source>
</evidence>
<keyword evidence="4" id="KW-0539">Nucleus</keyword>
<dbReference type="OrthoDB" id="10631348at2759"/>
<dbReference type="Gene3D" id="1.10.10.60">
    <property type="entry name" value="Homeodomain-like"/>
    <property type="match status" value="1"/>
</dbReference>
<reference evidence="7" key="1">
    <citation type="journal article" date="2023" name="Commun. Biol.">
        <title>Genome analysis of Parmales, the sister group of diatoms, reveals the evolutionary specialization of diatoms from phago-mixotrophs to photoautotrophs.</title>
        <authorList>
            <person name="Ban H."/>
            <person name="Sato S."/>
            <person name="Yoshikawa S."/>
            <person name="Yamada K."/>
            <person name="Nakamura Y."/>
            <person name="Ichinomiya M."/>
            <person name="Sato N."/>
            <person name="Blanc-Mathieu R."/>
            <person name="Endo H."/>
            <person name="Kuwata A."/>
            <person name="Ogata H."/>
        </authorList>
    </citation>
    <scope>NUCLEOTIDE SEQUENCE [LARGE SCALE GENOMIC DNA]</scope>
    <source>
        <strain evidence="7">NIES 3700</strain>
    </source>
</reference>
<organism evidence="6 7">
    <name type="scientific">Triparma laevis f. longispina</name>
    <dbReference type="NCBI Taxonomy" id="1714387"/>
    <lineage>
        <taxon>Eukaryota</taxon>
        <taxon>Sar</taxon>
        <taxon>Stramenopiles</taxon>
        <taxon>Ochrophyta</taxon>
        <taxon>Bolidophyceae</taxon>
        <taxon>Parmales</taxon>
        <taxon>Triparmaceae</taxon>
        <taxon>Triparma</taxon>
    </lineage>
</organism>
<dbReference type="InterPro" id="IPR017884">
    <property type="entry name" value="SANT_dom"/>
</dbReference>
<dbReference type="Proteomes" id="UP001165122">
    <property type="component" value="Unassembled WGS sequence"/>
</dbReference>
<keyword evidence="7" id="KW-1185">Reference proteome</keyword>
<accession>A0A9W7KVT3</accession>
<dbReference type="PANTHER" id="PTHR12802:SF155">
    <property type="entry name" value="DEUBIQUITINASE MYSM1"/>
    <property type="match status" value="1"/>
</dbReference>
<keyword evidence="2" id="KW-0238">DNA-binding</keyword>
<dbReference type="GO" id="GO:0003677">
    <property type="term" value="F:DNA binding"/>
    <property type="evidence" value="ECO:0007669"/>
    <property type="project" value="UniProtKB-KW"/>
</dbReference>
<dbReference type="PANTHER" id="PTHR12802">
    <property type="entry name" value="SWI/SNF COMPLEX-RELATED"/>
    <property type="match status" value="1"/>
</dbReference>
<evidence type="ECO:0000256" key="3">
    <source>
        <dbReference type="ARBA" id="ARBA00023163"/>
    </source>
</evidence>
<feature type="domain" description="SANT" evidence="5">
    <location>
        <begin position="44"/>
        <end position="84"/>
    </location>
</feature>
<evidence type="ECO:0000259" key="5">
    <source>
        <dbReference type="PROSITE" id="PS51293"/>
    </source>
</evidence>
<evidence type="ECO:0000256" key="4">
    <source>
        <dbReference type="ARBA" id="ARBA00023242"/>
    </source>
</evidence>
<evidence type="ECO:0000313" key="6">
    <source>
        <dbReference type="EMBL" id="GMI13145.1"/>
    </source>
</evidence>
<dbReference type="InterPro" id="IPR001005">
    <property type="entry name" value="SANT/Myb"/>
</dbReference>
<dbReference type="PROSITE" id="PS51293">
    <property type="entry name" value="SANT"/>
    <property type="match status" value="1"/>
</dbReference>
<dbReference type="Pfam" id="PF00249">
    <property type="entry name" value="Myb_DNA-binding"/>
    <property type="match status" value="1"/>
</dbReference>